<dbReference type="SUPFAM" id="SSF111321">
    <property type="entry name" value="AF1104-like"/>
    <property type="match status" value="1"/>
</dbReference>
<evidence type="ECO:0000256" key="8">
    <source>
        <dbReference type="RuleBase" id="RU367030"/>
    </source>
</evidence>
<dbReference type="InterPro" id="IPR002791">
    <property type="entry name" value="ARMT1-like_metal-bd"/>
</dbReference>
<evidence type="ECO:0000256" key="2">
    <source>
        <dbReference type="ARBA" id="ARBA00009519"/>
    </source>
</evidence>
<dbReference type="GO" id="GO:0004427">
    <property type="term" value="F:inorganic diphosphate phosphatase activity"/>
    <property type="evidence" value="ECO:0007669"/>
    <property type="project" value="UniProtKB-ARBA"/>
</dbReference>
<comment type="similarity">
    <text evidence="2 8">Belongs to the damage-control phosphatase family. Sugar phosphate phosphatase III subfamily.</text>
</comment>
<dbReference type="PANTHER" id="PTHR12260:SF4">
    <property type="entry name" value="SUGAR PHOSPHATE PHOSPHATASE"/>
    <property type="match status" value="1"/>
</dbReference>
<comment type="cofactor">
    <cofactor evidence="8">
        <name>Mn(2+)</name>
        <dbReference type="ChEBI" id="CHEBI:29035"/>
    </cofactor>
    <cofactor evidence="8">
        <name>Ni(2+)</name>
        <dbReference type="ChEBI" id="CHEBI:49786"/>
    </cofactor>
</comment>
<evidence type="ECO:0000256" key="4">
    <source>
        <dbReference type="ARBA" id="ARBA00022801"/>
    </source>
</evidence>
<evidence type="ECO:0000256" key="1">
    <source>
        <dbReference type="ARBA" id="ARBA00001326"/>
    </source>
</evidence>
<keyword evidence="12" id="KW-1185">Reference proteome</keyword>
<organism evidence="11 12">
    <name type="scientific">Obba rivulosa</name>
    <dbReference type="NCBI Taxonomy" id="1052685"/>
    <lineage>
        <taxon>Eukaryota</taxon>
        <taxon>Fungi</taxon>
        <taxon>Dikarya</taxon>
        <taxon>Basidiomycota</taxon>
        <taxon>Agaricomycotina</taxon>
        <taxon>Agaricomycetes</taxon>
        <taxon>Polyporales</taxon>
        <taxon>Gelatoporiaceae</taxon>
        <taxon>Obba</taxon>
    </lineage>
</organism>
<keyword evidence="4 8" id="KW-0378">Hydrolase</keyword>
<dbReference type="InterPro" id="IPR036075">
    <property type="entry name" value="ARMT-1-like_metal-bd_sf"/>
</dbReference>
<feature type="domain" description="Damage-control phosphatase ARMT1-like metal-binding" evidence="10">
    <location>
        <begin position="106"/>
        <end position="506"/>
    </location>
</feature>
<dbReference type="InterPro" id="IPR039763">
    <property type="entry name" value="ARMT1"/>
</dbReference>
<evidence type="ECO:0000256" key="5">
    <source>
        <dbReference type="ARBA" id="ARBA00023211"/>
    </source>
</evidence>
<dbReference type="GO" id="GO:0030643">
    <property type="term" value="P:intracellular phosphate ion homeostasis"/>
    <property type="evidence" value="ECO:0007669"/>
    <property type="project" value="UniProtKB-ARBA"/>
</dbReference>
<dbReference type="FunFam" id="3.40.50.10880:FF:000005">
    <property type="entry name" value="DUF89-domain-containing protein"/>
    <property type="match status" value="1"/>
</dbReference>
<evidence type="ECO:0000259" key="10">
    <source>
        <dbReference type="Pfam" id="PF01937"/>
    </source>
</evidence>
<keyword evidence="3 8" id="KW-0479">Metal-binding</keyword>
<dbReference type="Pfam" id="PF01937">
    <property type="entry name" value="ARMT1-like_dom"/>
    <property type="match status" value="1"/>
</dbReference>
<dbReference type="EMBL" id="KV722424">
    <property type="protein sequence ID" value="OCH89548.1"/>
    <property type="molecule type" value="Genomic_DNA"/>
</dbReference>
<comment type="domain">
    <text evidence="8">Subfamily III proteins have a conserved RTxK motif about 40-50 residues from the C-terminus; the threonine may be replaced by serine or cysteine.</text>
</comment>
<comment type="function">
    <text evidence="7 8">Metal-dependent phosphatase that shows phosphatase activity against several substrates, including fructose-1-phosphate and fructose-6-phosphate. Its preference for fructose-1-phosphate, a strong glycating agent that causes DNA damage rather than a canonical yeast metabolite, suggests a damage-control function in hexose phosphate metabolism.</text>
</comment>
<accession>A0A8E2DND3</accession>
<dbReference type="Gene3D" id="3.40.50.10880">
    <property type="entry name" value="Uncharacterised protein PF01937, DUF89, domain 3"/>
    <property type="match status" value="1"/>
</dbReference>
<name>A0A8E2DND3_9APHY</name>
<comment type="catalytic activity">
    <reaction evidence="1 8">
        <text>beta-D-fructose 1-phosphate + H2O = D-fructose + phosphate</text>
        <dbReference type="Rhea" id="RHEA:35603"/>
        <dbReference type="ChEBI" id="CHEBI:15377"/>
        <dbReference type="ChEBI" id="CHEBI:37721"/>
        <dbReference type="ChEBI" id="CHEBI:43474"/>
        <dbReference type="ChEBI" id="CHEBI:138881"/>
    </reaction>
</comment>
<dbReference type="OrthoDB" id="541375at2759"/>
<dbReference type="GO" id="GO:0005634">
    <property type="term" value="C:nucleus"/>
    <property type="evidence" value="ECO:0007669"/>
    <property type="project" value="TreeGrafter"/>
</dbReference>
<dbReference type="AlphaFoldDB" id="A0A8E2DND3"/>
<protein>
    <recommendedName>
        <fullName evidence="8">Sugar phosphate phosphatase</fullName>
        <ecNumber evidence="8">3.1.3.-</ecNumber>
    </recommendedName>
</protein>
<dbReference type="GO" id="GO:0046872">
    <property type="term" value="F:metal ion binding"/>
    <property type="evidence" value="ECO:0007669"/>
    <property type="project" value="UniProtKB-UniRule"/>
</dbReference>
<keyword evidence="5 8" id="KW-0464">Manganese</keyword>
<evidence type="ECO:0000256" key="9">
    <source>
        <dbReference type="SAM" id="MobiDB-lite"/>
    </source>
</evidence>
<dbReference type="Proteomes" id="UP000250043">
    <property type="component" value="Unassembled WGS sequence"/>
</dbReference>
<evidence type="ECO:0000313" key="11">
    <source>
        <dbReference type="EMBL" id="OCH89548.1"/>
    </source>
</evidence>
<dbReference type="GO" id="GO:0006974">
    <property type="term" value="P:DNA damage response"/>
    <property type="evidence" value="ECO:0007669"/>
    <property type="project" value="TreeGrafter"/>
</dbReference>
<evidence type="ECO:0000256" key="3">
    <source>
        <dbReference type="ARBA" id="ARBA00022723"/>
    </source>
</evidence>
<reference evidence="11 12" key="1">
    <citation type="submission" date="2016-07" db="EMBL/GenBank/DDBJ databases">
        <title>Draft genome of the white-rot fungus Obba rivulosa 3A-2.</title>
        <authorList>
            <consortium name="DOE Joint Genome Institute"/>
            <person name="Miettinen O."/>
            <person name="Riley R."/>
            <person name="Acob R."/>
            <person name="Barry K."/>
            <person name="Cullen D."/>
            <person name="De Vries R."/>
            <person name="Hainaut M."/>
            <person name="Hatakka A."/>
            <person name="Henrissat B."/>
            <person name="Hilden K."/>
            <person name="Kuo R."/>
            <person name="Labutti K."/>
            <person name="Lipzen A."/>
            <person name="Makela M.R."/>
            <person name="Sandor L."/>
            <person name="Spatafora J.W."/>
            <person name="Grigoriev I.V."/>
            <person name="Hibbett D.S."/>
        </authorList>
    </citation>
    <scope>NUCLEOTIDE SEQUENCE [LARGE SCALE GENOMIC DNA]</scope>
    <source>
        <strain evidence="11 12">3A-2</strain>
    </source>
</reference>
<evidence type="ECO:0000256" key="7">
    <source>
        <dbReference type="ARBA" id="ARBA00054243"/>
    </source>
</evidence>
<evidence type="ECO:0000313" key="12">
    <source>
        <dbReference type="Proteomes" id="UP000250043"/>
    </source>
</evidence>
<proteinExistence type="inferred from homology"/>
<gene>
    <name evidence="11" type="ORF">OBBRIDRAFT_794135</name>
</gene>
<feature type="region of interest" description="Disordered" evidence="9">
    <location>
        <begin position="1"/>
        <end position="26"/>
    </location>
</feature>
<dbReference type="PANTHER" id="PTHR12260">
    <property type="entry name" value="DAMAGE-CONTROL PHOSPHATASE ARMT1"/>
    <property type="match status" value="1"/>
</dbReference>
<evidence type="ECO:0000256" key="6">
    <source>
        <dbReference type="ARBA" id="ARBA00048809"/>
    </source>
</evidence>
<dbReference type="EC" id="3.1.3.-" evidence="8"/>
<dbReference type="Gene3D" id="1.20.930.60">
    <property type="match status" value="1"/>
</dbReference>
<sequence length="546" mass="62696">MTTFDRMTDYFPPTPSPPSETETLAESPIMSSFKEANIVPNGAAPPNTETTGVEGAPGRMSLKLSHLPSKKDIKAPWPRTPSSIDPNNPPWPAFRGYHTYSFAHATMGHRLPTILGKAIDDVILTLNQESEEDRIVDLIKCIERMDTLKTELQEHAKLRPIIDDGEADVPLWNKEIAKYFQGKDFMNAPWLFAEAYKYRRLRECFSVSKYWQTYDVFFRQKCDTFSRSYEAVFELSMRFAEPWRHRDGLTDEQRLEEERLMFMELTQICLWGNSTDLSLLINMTEEQIKSLQSTGGEALSATEKNILGNHMNRLWEIVRDLRETTGGRIDFVLDNAGFELYCDCVYADFLLQSGLAKEVRFHGKRYPWFVSDVTKKDWSWLLNSMTYGHLFPVATEEEKESLRRMGRRWKQYESEGKWVYEQHPFWCTGYTFWDLPSEAPDLFLHLSRSDLVFFKGDLNHRKLTYDCAAPPSTEFEIAIGPMASAAGAPKICSLRTIKSDVVVGLGPNGDELAERLDKEEEGWKISGKYAVVLVSEGRPGEKVRFA</sequence>
<dbReference type="GO" id="GO:0016791">
    <property type="term" value="F:phosphatase activity"/>
    <property type="evidence" value="ECO:0007669"/>
    <property type="project" value="TreeGrafter"/>
</dbReference>
<comment type="catalytic activity">
    <reaction evidence="6 8">
        <text>beta-D-fructose 6-phosphate = dihydroxyacetone + D-glyceraldehyde 3-phosphate</text>
        <dbReference type="Rhea" id="RHEA:28002"/>
        <dbReference type="ChEBI" id="CHEBI:16016"/>
        <dbReference type="ChEBI" id="CHEBI:57634"/>
        <dbReference type="ChEBI" id="CHEBI:59776"/>
    </reaction>
</comment>